<sequence>MEVCVFSSLEKRITEFLKVVNDKCTLKVTKRKLEIQKESKRRDRENFWIHLDPNNMS</sequence>
<dbReference type="InterPro" id="IPR038097">
    <property type="entry name" value="Ribosomal_eL36_sf"/>
</dbReference>
<name>A0ABR2MKS6_9ASPA</name>
<keyword evidence="5" id="KW-1185">Reference proteome</keyword>
<evidence type="ECO:0000313" key="4">
    <source>
        <dbReference type="EMBL" id="KAK8964601.1"/>
    </source>
</evidence>
<accession>A0ABR2MKS6</accession>
<dbReference type="InterPro" id="IPR000509">
    <property type="entry name" value="Ribosomal_eL36"/>
</dbReference>
<reference evidence="4 5" key="1">
    <citation type="journal article" date="2022" name="Nat. Plants">
        <title>Genomes of leafy and leafless Platanthera orchids illuminate the evolution of mycoheterotrophy.</title>
        <authorList>
            <person name="Li M.H."/>
            <person name="Liu K.W."/>
            <person name="Li Z."/>
            <person name="Lu H.C."/>
            <person name="Ye Q.L."/>
            <person name="Zhang D."/>
            <person name="Wang J.Y."/>
            <person name="Li Y.F."/>
            <person name="Zhong Z.M."/>
            <person name="Liu X."/>
            <person name="Yu X."/>
            <person name="Liu D.K."/>
            <person name="Tu X.D."/>
            <person name="Liu B."/>
            <person name="Hao Y."/>
            <person name="Liao X.Y."/>
            <person name="Jiang Y.T."/>
            <person name="Sun W.H."/>
            <person name="Chen J."/>
            <person name="Chen Y.Q."/>
            <person name="Ai Y."/>
            <person name="Zhai J.W."/>
            <person name="Wu S.S."/>
            <person name="Zhou Z."/>
            <person name="Hsiao Y.Y."/>
            <person name="Wu W.L."/>
            <person name="Chen Y.Y."/>
            <person name="Lin Y.F."/>
            <person name="Hsu J.L."/>
            <person name="Li C.Y."/>
            <person name="Wang Z.W."/>
            <person name="Zhao X."/>
            <person name="Zhong W.Y."/>
            <person name="Ma X.K."/>
            <person name="Ma L."/>
            <person name="Huang J."/>
            <person name="Chen G.Z."/>
            <person name="Huang M.Z."/>
            <person name="Huang L."/>
            <person name="Peng D.H."/>
            <person name="Luo Y.B."/>
            <person name="Zou S.Q."/>
            <person name="Chen S.P."/>
            <person name="Lan S."/>
            <person name="Tsai W.C."/>
            <person name="Van de Peer Y."/>
            <person name="Liu Z.J."/>
        </authorList>
    </citation>
    <scope>NUCLEOTIDE SEQUENCE [LARGE SCALE GENOMIC DNA]</scope>
    <source>
        <strain evidence="4">Lor288</strain>
    </source>
</reference>
<evidence type="ECO:0000256" key="3">
    <source>
        <dbReference type="ARBA" id="ARBA00023274"/>
    </source>
</evidence>
<gene>
    <name evidence="4" type="ORF">KSP40_PGU011710</name>
</gene>
<protein>
    <submittedName>
        <fullName evidence="4">Uncharacterized protein</fullName>
    </submittedName>
</protein>
<evidence type="ECO:0000256" key="1">
    <source>
        <dbReference type="ARBA" id="ARBA00006509"/>
    </source>
</evidence>
<keyword evidence="3" id="KW-0687">Ribonucleoprotein</keyword>
<dbReference type="Pfam" id="PF01158">
    <property type="entry name" value="Ribosomal_L36e"/>
    <property type="match status" value="1"/>
</dbReference>
<organism evidence="4 5">
    <name type="scientific">Platanthera guangdongensis</name>
    <dbReference type="NCBI Taxonomy" id="2320717"/>
    <lineage>
        <taxon>Eukaryota</taxon>
        <taxon>Viridiplantae</taxon>
        <taxon>Streptophyta</taxon>
        <taxon>Embryophyta</taxon>
        <taxon>Tracheophyta</taxon>
        <taxon>Spermatophyta</taxon>
        <taxon>Magnoliopsida</taxon>
        <taxon>Liliopsida</taxon>
        <taxon>Asparagales</taxon>
        <taxon>Orchidaceae</taxon>
        <taxon>Orchidoideae</taxon>
        <taxon>Orchideae</taxon>
        <taxon>Orchidinae</taxon>
        <taxon>Platanthera</taxon>
    </lineage>
</organism>
<dbReference type="EMBL" id="JBBWWR010000006">
    <property type="protein sequence ID" value="KAK8964601.1"/>
    <property type="molecule type" value="Genomic_DNA"/>
</dbReference>
<comment type="caution">
    <text evidence="4">The sequence shown here is derived from an EMBL/GenBank/DDBJ whole genome shotgun (WGS) entry which is preliminary data.</text>
</comment>
<evidence type="ECO:0000256" key="2">
    <source>
        <dbReference type="ARBA" id="ARBA00022980"/>
    </source>
</evidence>
<keyword evidence="2" id="KW-0689">Ribosomal protein</keyword>
<comment type="similarity">
    <text evidence="1">Belongs to the eukaryotic ribosomal protein eL36 family.</text>
</comment>
<dbReference type="Gene3D" id="1.10.10.1760">
    <property type="entry name" value="60S ribosomal protein L36"/>
    <property type="match status" value="1"/>
</dbReference>
<proteinExistence type="inferred from homology"/>
<evidence type="ECO:0000313" key="5">
    <source>
        <dbReference type="Proteomes" id="UP001412067"/>
    </source>
</evidence>
<dbReference type="Proteomes" id="UP001412067">
    <property type="component" value="Unassembled WGS sequence"/>
</dbReference>